<keyword evidence="2" id="KW-1185">Reference proteome</keyword>
<name>A0ABQ5L3R3_PECCC</name>
<organism evidence="1 2">
    <name type="scientific">Pectobacterium carotovorum subsp. carotovorum</name>
    <name type="common">Erwinia carotovora subsp. carotovora</name>
    <dbReference type="NCBI Taxonomy" id="555"/>
    <lineage>
        <taxon>Bacteria</taxon>
        <taxon>Pseudomonadati</taxon>
        <taxon>Pseudomonadota</taxon>
        <taxon>Gammaproteobacteria</taxon>
        <taxon>Enterobacterales</taxon>
        <taxon>Pectobacteriaceae</taxon>
        <taxon>Pectobacterium</taxon>
    </lineage>
</organism>
<evidence type="ECO:0000313" key="1">
    <source>
        <dbReference type="EMBL" id="GKX46224.1"/>
    </source>
</evidence>
<protein>
    <submittedName>
        <fullName evidence="1">Uncharacterized protein</fullName>
    </submittedName>
</protein>
<comment type="caution">
    <text evidence="1">The sequence shown here is derived from an EMBL/GenBank/DDBJ whole genome shotgun (WGS) entry which is preliminary data.</text>
</comment>
<reference evidence="1" key="1">
    <citation type="submission" date="2022-06" db="EMBL/GenBank/DDBJ databases">
        <title>Draft genome sequences of Pectobacterium carotovorum subsp. carotovorum str. NBRC12380.</title>
        <authorList>
            <person name="Wakabayashi Y."/>
            <person name="Kojima K."/>
        </authorList>
    </citation>
    <scope>NUCLEOTIDE SEQUENCE</scope>
    <source>
        <strain evidence="1">NBRC 12380</strain>
    </source>
</reference>
<accession>A0ABQ5L3R3</accession>
<sequence length="79" mass="9074">MPLLSLSLFHFLQVMPLTHFISRFKHIKQNGGFHGKNTATLGRLFGILFRIKNVDTEHSLVSGVTTRVVIVEIYNEYPF</sequence>
<dbReference type="Proteomes" id="UP001058167">
    <property type="component" value="Unassembled WGS sequence"/>
</dbReference>
<proteinExistence type="predicted"/>
<dbReference type="EMBL" id="BRLF01000002">
    <property type="protein sequence ID" value="GKX46224.1"/>
    <property type="molecule type" value="Genomic_DNA"/>
</dbReference>
<gene>
    <name evidence="1" type="ORF">SOASR016_09760</name>
</gene>
<evidence type="ECO:0000313" key="2">
    <source>
        <dbReference type="Proteomes" id="UP001058167"/>
    </source>
</evidence>